<evidence type="ECO:0000256" key="1">
    <source>
        <dbReference type="SAM" id="SignalP"/>
    </source>
</evidence>
<name>A0ABR3G5W7_9PEZI</name>
<evidence type="ECO:0000313" key="2">
    <source>
        <dbReference type="EMBL" id="KAL0630986.1"/>
    </source>
</evidence>
<feature type="chain" id="PRO_5046381930" evidence="1">
    <location>
        <begin position="20"/>
        <end position="174"/>
    </location>
</feature>
<keyword evidence="1" id="KW-0732">Signal</keyword>
<comment type="caution">
    <text evidence="2">The sequence shown here is derived from an EMBL/GenBank/DDBJ whole genome shotgun (WGS) entry which is preliminary data.</text>
</comment>
<accession>A0ABR3G5W7</accession>
<protein>
    <submittedName>
        <fullName evidence="2">Uncharacterized protein</fullName>
    </submittedName>
</protein>
<reference evidence="2 3" key="1">
    <citation type="submission" date="2024-02" db="EMBL/GenBank/DDBJ databases">
        <title>Discinaceae phylogenomics.</title>
        <authorList>
            <person name="Dirks A.C."/>
            <person name="James T.Y."/>
        </authorList>
    </citation>
    <scope>NUCLEOTIDE SEQUENCE [LARGE SCALE GENOMIC DNA]</scope>
    <source>
        <strain evidence="2 3">ACD0624</strain>
    </source>
</reference>
<dbReference type="Proteomes" id="UP001447188">
    <property type="component" value="Unassembled WGS sequence"/>
</dbReference>
<sequence length="174" mass="18239">MQFTMTTILAAALATLASSAAVGKRATSRLTLETSSTGLDGLVYRELIYSASSVFIGNLKYANTAEPLLLSGGAGGFTFTSFHSSPTGYQSMLIFPDESKPIGFTIPHSMAIPAGATATGFSQDGTSLLFNAEKKWKACPVAETAGTWQIYWDGAACLTDCVAIDLTVKNNCDA</sequence>
<organism evidence="2 3">
    <name type="scientific">Discina gigas</name>
    <dbReference type="NCBI Taxonomy" id="1032678"/>
    <lineage>
        <taxon>Eukaryota</taxon>
        <taxon>Fungi</taxon>
        <taxon>Dikarya</taxon>
        <taxon>Ascomycota</taxon>
        <taxon>Pezizomycotina</taxon>
        <taxon>Pezizomycetes</taxon>
        <taxon>Pezizales</taxon>
        <taxon>Discinaceae</taxon>
        <taxon>Discina</taxon>
    </lineage>
</organism>
<evidence type="ECO:0000313" key="3">
    <source>
        <dbReference type="Proteomes" id="UP001447188"/>
    </source>
</evidence>
<keyword evidence="3" id="KW-1185">Reference proteome</keyword>
<proteinExistence type="predicted"/>
<gene>
    <name evidence="2" type="ORF">Q9L58_010167</name>
</gene>
<feature type="signal peptide" evidence="1">
    <location>
        <begin position="1"/>
        <end position="19"/>
    </location>
</feature>
<dbReference type="EMBL" id="JBBBZM010000322">
    <property type="protein sequence ID" value="KAL0630986.1"/>
    <property type="molecule type" value="Genomic_DNA"/>
</dbReference>